<dbReference type="PANTHER" id="PTHR10668">
    <property type="entry name" value="PHYTOENE DEHYDROGENASE"/>
    <property type="match status" value="1"/>
</dbReference>
<dbReference type="AlphaFoldDB" id="S7WY95"/>
<dbReference type="Gene3D" id="3.50.50.60">
    <property type="entry name" value="FAD/NAD(P)-binding domain"/>
    <property type="match status" value="1"/>
</dbReference>
<comment type="caution">
    <text evidence="1">The sequence shown here is derived from an EMBL/GenBank/DDBJ whole genome shotgun (WGS) entry which is preliminary data.</text>
</comment>
<sequence length="475" mass="51846">MDATYDAVVVGSGPNGLSAAIVLQKHGLKVLLIEGKETIGGGMRTMELTLPGFHHDVCSAIHPMAGAGPFFKTLPLAEYGLEYIHPKILAGHPLPDGRVASLHRSLSGTADQLGSDSKAYIDLLKPLVDHWDALSSDFLAPLKIPNNPIKLGLFGINALQPATLLARKFKETSTRALWAGMAAHGIQPLTNVTTSAIAMVLMAAGHHSGWPMIKGGSQTLADSLTNYFVALGGTIEKGKMIADFSQIPDAKLVMFDVSPKNLLNIAGDKFSKLYRWQLNRYRYGMGVFKMDFALSQPIPWKSTALNGAGTVHLGGTIEDISKSEKLTWEGKYSQNPFVLLAQQSLFDKTRSPEGSHTAWAYCHVPSGSEVDMSAAIENQIEKYAPGFKETIIGKHTFNTKEIENYNPNYIGGDINAGVQDWSQLFTRPALRISPYRTSFKNIYICSASTPPGGGFMEWVAIMLQKEPLKIYFKFQ</sequence>
<accession>S7WY95</accession>
<dbReference type="EMBL" id="ATNM01000004">
    <property type="protein sequence ID" value="EPR71714.1"/>
    <property type="molecule type" value="Genomic_DNA"/>
</dbReference>
<dbReference type="PRINTS" id="PR00420">
    <property type="entry name" value="RNGMNOXGNASE"/>
</dbReference>
<evidence type="ECO:0000313" key="2">
    <source>
        <dbReference type="Proteomes" id="UP000014974"/>
    </source>
</evidence>
<dbReference type="SUPFAM" id="SSF51905">
    <property type="entry name" value="FAD/NAD(P)-binding domain"/>
    <property type="match status" value="1"/>
</dbReference>
<dbReference type="eggNOG" id="COG1233">
    <property type="taxonomic scope" value="Bacteria"/>
</dbReference>
<organism evidence="1 2">
    <name type="scientific">Cyclobacterium qasimii M12-11B</name>
    <dbReference type="NCBI Taxonomy" id="641524"/>
    <lineage>
        <taxon>Bacteria</taxon>
        <taxon>Pseudomonadati</taxon>
        <taxon>Bacteroidota</taxon>
        <taxon>Cytophagia</taxon>
        <taxon>Cytophagales</taxon>
        <taxon>Cyclobacteriaceae</taxon>
        <taxon>Cyclobacterium</taxon>
    </lineage>
</organism>
<dbReference type="STRING" id="641524.ADICYQ_0185"/>
<name>S7WY95_9BACT</name>
<proteinExistence type="predicted"/>
<reference evidence="1 2" key="1">
    <citation type="journal article" date="2013" name="Genome Announc.">
        <title>Draft Genome Sequence of Cyclobacterium qasimii Strain M12-11BT, Isolated from Arctic Marine Sediment.</title>
        <authorList>
            <person name="Shivaji S."/>
            <person name="Ara S."/>
            <person name="Singh A."/>
            <person name="Kumar Pinnaka A."/>
        </authorList>
    </citation>
    <scope>NUCLEOTIDE SEQUENCE [LARGE SCALE GENOMIC DNA]</scope>
    <source>
        <strain evidence="1 2">M12-11B</strain>
    </source>
</reference>
<dbReference type="PANTHER" id="PTHR10668:SF105">
    <property type="entry name" value="DEHYDROGENASE-RELATED"/>
    <property type="match status" value="1"/>
</dbReference>
<dbReference type="PATRIC" id="fig|641524.5.peg.181"/>
<dbReference type="Proteomes" id="UP000014974">
    <property type="component" value="Unassembled WGS sequence"/>
</dbReference>
<protein>
    <submittedName>
        <fullName evidence="1">Phytoene dehydrogenase</fullName>
    </submittedName>
</protein>
<dbReference type="Pfam" id="PF13450">
    <property type="entry name" value="NAD_binding_8"/>
    <property type="match status" value="1"/>
</dbReference>
<dbReference type="InterPro" id="IPR036188">
    <property type="entry name" value="FAD/NAD-bd_sf"/>
</dbReference>
<evidence type="ECO:0000313" key="1">
    <source>
        <dbReference type="EMBL" id="EPR71714.1"/>
    </source>
</evidence>
<gene>
    <name evidence="1" type="ORF">ADICYQ_0185</name>
</gene>